<dbReference type="InterPro" id="IPR005515">
    <property type="entry name" value="VOMI"/>
</dbReference>
<dbReference type="GO" id="GO:0005615">
    <property type="term" value="C:extracellular space"/>
    <property type="evidence" value="ECO:0007669"/>
    <property type="project" value="TreeGrafter"/>
</dbReference>
<accession>A0A1U7RKA7</accession>
<dbReference type="eggNOG" id="ENOG502S05N">
    <property type="taxonomic scope" value="Eukaryota"/>
</dbReference>
<dbReference type="OrthoDB" id="6344411at2759"/>
<dbReference type="CDD" id="cd00220">
    <property type="entry name" value="VMO-I"/>
    <property type="match status" value="1"/>
</dbReference>
<proteinExistence type="predicted"/>
<gene>
    <name evidence="2" type="primary">LOC102368596</name>
</gene>
<protein>
    <submittedName>
        <fullName evidence="2">Vitelline membrane outer layer protein 1 homolog</fullName>
    </submittedName>
</protein>
<dbReference type="InParanoid" id="A0A1U7RKA7"/>
<dbReference type="Proteomes" id="UP000189705">
    <property type="component" value="Unplaced"/>
</dbReference>
<dbReference type="Gene3D" id="2.100.10.20">
    <property type="entry name" value="Vitelline membrane outer layer protein I (VOMI)"/>
    <property type="match status" value="1"/>
</dbReference>
<organism evidence="1 2">
    <name type="scientific">Alligator sinensis</name>
    <name type="common">Chinese alligator</name>
    <dbReference type="NCBI Taxonomy" id="38654"/>
    <lineage>
        <taxon>Eukaryota</taxon>
        <taxon>Metazoa</taxon>
        <taxon>Chordata</taxon>
        <taxon>Craniata</taxon>
        <taxon>Vertebrata</taxon>
        <taxon>Euteleostomi</taxon>
        <taxon>Archelosauria</taxon>
        <taxon>Archosauria</taxon>
        <taxon>Crocodylia</taxon>
        <taxon>Alligatoridae</taxon>
        <taxon>Alligatorinae</taxon>
        <taxon>Alligator</taxon>
    </lineage>
</organism>
<sequence>MRYKMQSIKTYCLTLPNTVAEKMKPVAIVFLAALAYSPLVSGEPAVKANGIFLNRQHYSSISVANGGPWGTWTWIDMCPEHFYAMGFSIKVEEYGGADDDTALNGIRLYCINPNNTDSTVYSIESDSGKFGQWSIITWCPRGFLVSFQLKVETPQGIIDDTAANGIKFRCTSGAIIEGVGSTFGDYGGWSNTCIRGGICGIQTKLESYQGAFVDDTALNDVRFFCCD</sequence>
<evidence type="ECO:0000313" key="1">
    <source>
        <dbReference type="Proteomes" id="UP000189705"/>
    </source>
</evidence>
<dbReference type="PANTHER" id="PTHR18841">
    <property type="entry name" value="VITELLINE MEMBRANE OUTER LAYER PROTEIN I-RELATED"/>
    <property type="match status" value="1"/>
</dbReference>
<dbReference type="InterPro" id="IPR036706">
    <property type="entry name" value="VOMI_sf"/>
</dbReference>
<name>A0A1U7RKA7_ALLSI</name>
<reference evidence="2" key="1">
    <citation type="submission" date="2025-08" db="UniProtKB">
        <authorList>
            <consortium name="RefSeq"/>
        </authorList>
    </citation>
    <scope>IDENTIFICATION</scope>
</reference>
<dbReference type="KEGG" id="asn:102368596"/>
<dbReference type="GeneID" id="102368596"/>
<dbReference type="Pfam" id="PF03762">
    <property type="entry name" value="VOMI"/>
    <property type="match status" value="1"/>
</dbReference>
<dbReference type="SUPFAM" id="SSF51092">
    <property type="entry name" value="Vitelline membrane outer protein-I (VMO-I)"/>
    <property type="match status" value="1"/>
</dbReference>
<keyword evidence="1" id="KW-1185">Reference proteome</keyword>
<dbReference type="RefSeq" id="XP_006019642.1">
    <property type="nucleotide sequence ID" value="XM_006019580.3"/>
</dbReference>
<dbReference type="PANTHER" id="PTHR18841:SF1">
    <property type="entry name" value="VITELLINE MEMBRANE OUTER LAYER 1 HOMOLOG"/>
    <property type="match status" value="1"/>
</dbReference>
<evidence type="ECO:0000313" key="2">
    <source>
        <dbReference type="RefSeq" id="XP_006019642.1"/>
    </source>
</evidence>
<dbReference type="AlphaFoldDB" id="A0A1U7RKA7"/>